<evidence type="ECO:0000313" key="2">
    <source>
        <dbReference type="EMBL" id="TKW61962.1"/>
    </source>
</evidence>
<accession>A0A6N4RD90</accession>
<protein>
    <submittedName>
        <fullName evidence="2">Uncharacterized protein</fullName>
    </submittedName>
</protein>
<reference evidence="2 3" key="1">
    <citation type="journal article" date="2017" name="Nat. Commun.">
        <title>In situ click chemistry generation of cyclooxygenase-2 inhibitors.</title>
        <authorList>
            <person name="Bhardwaj A."/>
            <person name="Kaur J."/>
            <person name="Wuest M."/>
            <person name="Wuest F."/>
        </authorList>
    </citation>
    <scope>NUCLEOTIDE SEQUENCE [LARGE SCALE GENOMIC DNA]</scope>
    <source>
        <strain evidence="2">S2_018_000_R2_106</strain>
    </source>
</reference>
<evidence type="ECO:0000256" key="1">
    <source>
        <dbReference type="SAM" id="MobiDB-lite"/>
    </source>
</evidence>
<gene>
    <name evidence="2" type="ORF">DI628_04895</name>
</gene>
<comment type="caution">
    <text evidence="2">The sequence shown here is derived from an EMBL/GenBank/DDBJ whole genome shotgun (WGS) entry which is preliminary data.</text>
</comment>
<dbReference type="Proteomes" id="UP000320948">
    <property type="component" value="Unassembled WGS sequence"/>
</dbReference>
<name>A0A6N4RD90_BLAVI</name>
<organism evidence="2 3">
    <name type="scientific">Blastochloris viridis</name>
    <name type="common">Rhodopseudomonas viridis</name>
    <dbReference type="NCBI Taxonomy" id="1079"/>
    <lineage>
        <taxon>Bacteria</taxon>
        <taxon>Pseudomonadati</taxon>
        <taxon>Pseudomonadota</taxon>
        <taxon>Alphaproteobacteria</taxon>
        <taxon>Hyphomicrobiales</taxon>
        <taxon>Blastochloridaceae</taxon>
        <taxon>Blastochloris</taxon>
    </lineage>
</organism>
<evidence type="ECO:0000313" key="3">
    <source>
        <dbReference type="Proteomes" id="UP000320948"/>
    </source>
</evidence>
<feature type="region of interest" description="Disordered" evidence="1">
    <location>
        <begin position="190"/>
        <end position="210"/>
    </location>
</feature>
<dbReference type="EMBL" id="VAFM01000001">
    <property type="protein sequence ID" value="TKW61962.1"/>
    <property type="molecule type" value="Genomic_DNA"/>
</dbReference>
<dbReference type="AlphaFoldDB" id="A0A6N4RD90"/>
<sequence length="210" mass="22877">MKKLALGLGVVALCVAGAGVWYLQAKPATPPAEADPIMIGLLASPQQVDPMSWGLVANQLFAQGDRLRAAFCFYVFQVRTLPYIQAYAGTERGAVLTASRNGLNQMVGAQVNEWIATDPEAVYQLARQAIAYEATLSHDNLRPQEMPVEEWNRIVAQERAAYAASLETDLGSPDQRRALIELRRNAGFTVGPLKDPGKPLPPEWVHPAAK</sequence>
<proteinExistence type="predicted"/>